<protein>
    <submittedName>
        <fullName evidence="4">Response regulator rcp1</fullName>
    </submittedName>
</protein>
<dbReference type="PANTHER" id="PTHR44520">
    <property type="entry name" value="RESPONSE REGULATOR RCP1-RELATED"/>
    <property type="match status" value="1"/>
</dbReference>
<dbReference type="Gene3D" id="3.40.50.2300">
    <property type="match status" value="1"/>
</dbReference>
<dbReference type="SUPFAM" id="SSF52172">
    <property type="entry name" value="CheY-like"/>
    <property type="match status" value="1"/>
</dbReference>
<feature type="region of interest" description="Disordered" evidence="2">
    <location>
        <begin position="137"/>
        <end position="159"/>
    </location>
</feature>
<evidence type="ECO:0000313" key="5">
    <source>
        <dbReference type="Proteomes" id="UP000316921"/>
    </source>
</evidence>
<feature type="modified residue" description="4-aspartylphosphate" evidence="1">
    <location>
        <position position="60"/>
    </location>
</feature>
<dbReference type="InterPro" id="IPR001789">
    <property type="entry name" value="Sig_transdc_resp-reg_receiver"/>
</dbReference>
<dbReference type="InterPro" id="IPR011006">
    <property type="entry name" value="CheY-like_superfamily"/>
</dbReference>
<dbReference type="Pfam" id="PF00072">
    <property type="entry name" value="Response_reg"/>
    <property type="match status" value="1"/>
</dbReference>
<dbReference type="KEGG" id="pbap:Pla133_44940"/>
<evidence type="ECO:0000259" key="3">
    <source>
        <dbReference type="PROSITE" id="PS50110"/>
    </source>
</evidence>
<dbReference type="AlphaFoldDB" id="A0A518BQY1"/>
<feature type="compositionally biased region" description="Low complexity" evidence="2">
    <location>
        <begin position="137"/>
        <end position="153"/>
    </location>
</feature>
<dbReference type="GO" id="GO:0000160">
    <property type="term" value="P:phosphorelay signal transduction system"/>
    <property type="evidence" value="ECO:0007669"/>
    <property type="project" value="InterPro"/>
</dbReference>
<feature type="domain" description="Response regulatory" evidence="3">
    <location>
        <begin position="2"/>
        <end position="127"/>
    </location>
</feature>
<reference evidence="4 5" key="1">
    <citation type="submission" date="2019-02" db="EMBL/GenBank/DDBJ databases">
        <title>Deep-cultivation of Planctomycetes and their phenomic and genomic characterization uncovers novel biology.</title>
        <authorList>
            <person name="Wiegand S."/>
            <person name="Jogler M."/>
            <person name="Boedeker C."/>
            <person name="Pinto D."/>
            <person name="Vollmers J."/>
            <person name="Rivas-Marin E."/>
            <person name="Kohn T."/>
            <person name="Peeters S.H."/>
            <person name="Heuer A."/>
            <person name="Rast P."/>
            <person name="Oberbeckmann S."/>
            <person name="Bunk B."/>
            <person name="Jeske O."/>
            <person name="Meyerdierks A."/>
            <person name="Storesund J.E."/>
            <person name="Kallscheuer N."/>
            <person name="Luecker S."/>
            <person name="Lage O.M."/>
            <person name="Pohl T."/>
            <person name="Merkel B.J."/>
            <person name="Hornburger P."/>
            <person name="Mueller R.-W."/>
            <person name="Bruemmer F."/>
            <person name="Labrenz M."/>
            <person name="Spormann A.M."/>
            <person name="Op den Camp H."/>
            <person name="Overmann J."/>
            <person name="Amann R."/>
            <person name="Jetten M.S.M."/>
            <person name="Mascher T."/>
            <person name="Medema M.H."/>
            <person name="Devos D.P."/>
            <person name="Kaster A.-K."/>
            <person name="Ovreas L."/>
            <person name="Rohde M."/>
            <person name="Galperin M.Y."/>
            <person name="Jogler C."/>
        </authorList>
    </citation>
    <scope>NUCLEOTIDE SEQUENCE [LARGE SCALE GENOMIC DNA]</scope>
    <source>
        <strain evidence="4 5">Pla133</strain>
    </source>
</reference>
<sequence>MRILLVEDNPDHASLIQRCLQRGTRDHQVDCATDGQQALDHLSRCLEGKTMHLPDLILLDLNLPRVGGHEVLATVKRTTDLKCIPVVVLTTSDSDTDRTTAYSLHANSYLIKSPEYRVLYEMLDDVQRYWSKWDCYSSPSGQSGPSGTPPQSGAPTRRS</sequence>
<keyword evidence="1" id="KW-0597">Phosphoprotein</keyword>
<name>A0A518BQY1_9BACT</name>
<dbReference type="Proteomes" id="UP000316921">
    <property type="component" value="Chromosome"/>
</dbReference>
<evidence type="ECO:0000256" key="2">
    <source>
        <dbReference type="SAM" id="MobiDB-lite"/>
    </source>
</evidence>
<dbReference type="EMBL" id="CP036287">
    <property type="protein sequence ID" value="QDU69375.1"/>
    <property type="molecule type" value="Genomic_DNA"/>
</dbReference>
<dbReference type="PROSITE" id="PS50110">
    <property type="entry name" value="RESPONSE_REGULATORY"/>
    <property type="match status" value="1"/>
</dbReference>
<evidence type="ECO:0000313" key="4">
    <source>
        <dbReference type="EMBL" id="QDU69375.1"/>
    </source>
</evidence>
<dbReference type="RefSeq" id="WP_419191833.1">
    <property type="nucleotide sequence ID" value="NZ_CP036287.1"/>
</dbReference>
<dbReference type="InterPro" id="IPR052893">
    <property type="entry name" value="TCS_response_regulator"/>
</dbReference>
<proteinExistence type="predicted"/>
<dbReference type="PANTHER" id="PTHR44520:SF2">
    <property type="entry name" value="RESPONSE REGULATOR RCP1"/>
    <property type="match status" value="1"/>
</dbReference>
<accession>A0A518BQY1</accession>
<evidence type="ECO:0000256" key="1">
    <source>
        <dbReference type="PROSITE-ProRule" id="PRU00169"/>
    </source>
</evidence>
<organism evidence="4 5">
    <name type="scientific">Engelhardtia mirabilis</name>
    <dbReference type="NCBI Taxonomy" id="2528011"/>
    <lineage>
        <taxon>Bacteria</taxon>
        <taxon>Pseudomonadati</taxon>
        <taxon>Planctomycetota</taxon>
        <taxon>Planctomycetia</taxon>
        <taxon>Planctomycetia incertae sedis</taxon>
        <taxon>Engelhardtia</taxon>
    </lineage>
</organism>
<keyword evidence="5" id="KW-1185">Reference proteome</keyword>
<gene>
    <name evidence="4" type="primary">rcp1_3</name>
    <name evidence="4" type="ORF">Pla133_44940</name>
</gene>
<dbReference type="SMART" id="SM00448">
    <property type="entry name" value="REC"/>
    <property type="match status" value="1"/>
</dbReference>
<dbReference type="CDD" id="cd17557">
    <property type="entry name" value="REC_Rcp-like"/>
    <property type="match status" value="1"/>
</dbReference>